<feature type="transmembrane region" description="Helical" evidence="8">
    <location>
        <begin position="30"/>
        <end position="52"/>
    </location>
</feature>
<feature type="transmembrane region" description="Helical" evidence="8">
    <location>
        <begin position="159"/>
        <end position="180"/>
    </location>
</feature>
<feature type="transmembrane region" description="Helical" evidence="8">
    <location>
        <begin position="107"/>
        <end position="134"/>
    </location>
</feature>
<evidence type="ECO:0000256" key="6">
    <source>
        <dbReference type="ARBA" id="ARBA00022989"/>
    </source>
</evidence>
<comment type="subunit">
    <text evidence="3 8">Homodimer and heterodimers.</text>
</comment>
<dbReference type="GO" id="GO:0005886">
    <property type="term" value="C:plasma membrane"/>
    <property type="evidence" value="ECO:0007669"/>
    <property type="project" value="UniProtKB-SubCell"/>
</dbReference>
<feature type="domain" description="Casparian strip membrane protein" evidence="9">
    <location>
        <begin position="26"/>
        <end position="171"/>
    </location>
</feature>
<dbReference type="PANTHER" id="PTHR33573:SF47">
    <property type="entry name" value="CASP-LIKE PROTEIN 1U1"/>
    <property type="match status" value="1"/>
</dbReference>
<keyword evidence="4 8" id="KW-1003">Cell membrane</keyword>
<comment type="similarity">
    <text evidence="2 8">Belongs to the Casparian strip membrane proteins (CASP) family.</text>
</comment>
<dbReference type="InterPro" id="IPR006459">
    <property type="entry name" value="CASP/CASPL"/>
</dbReference>
<dbReference type="Pfam" id="PF04535">
    <property type="entry name" value="CASP_dom"/>
    <property type="match status" value="1"/>
</dbReference>
<evidence type="ECO:0000256" key="3">
    <source>
        <dbReference type="ARBA" id="ARBA00011489"/>
    </source>
</evidence>
<evidence type="ECO:0000256" key="2">
    <source>
        <dbReference type="ARBA" id="ARBA00007651"/>
    </source>
</evidence>
<reference evidence="10" key="1">
    <citation type="submission" date="2012-05" db="EMBL/GenBank/DDBJ databases">
        <authorList>
            <person name="Krishnakumar V."/>
            <person name="Cheung F."/>
            <person name="Xiao Y."/>
            <person name="Chan A."/>
            <person name="Moskal W.A."/>
            <person name="Town C.D."/>
        </authorList>
    </citation>
    <scope>NUCLEOTIDE SEQUENCE</scope>
</reference>
<evidence type="ECO:0000256" key="4">
    <source>
        <dbReference type="ARBA" id="ARBA00022475"/>
    </source>
</evidence>
<organism evidence="10">
    <name type="scientific">Lotus japonicus</name>
    <name type="common">Lotus corniculatus var. japonicus</name>
    <dbReference type="NCBI Taxonomy" id="34305"/>
    <lineage>
        <taxon>Eukaryota</taxon>
        <taxon>Viridiplantae</taxon>
        <taxon>Streptophyta</taxon>
        <taxon>Embryophyta</taxon>
        <taxon>Tracheophyta</taxon>
        <taxon>Spermatophyta</taxon>
        <taxon>Magnoliopsida</taxon>
        <taxon>eudicotyledons</taxon>
        <taxon>Gunneridae</taxon>
        <taxon>Pentapetalae</taxon>
        <taxon>rosids</taxon>
        <taxon>fabids</taxon>
        <taxon>Fabales</taxon>
        <taxon>Fabaceae</taxon>
        <taxon>Papilionoideae</taxon>
        <taxon>50 kb inversion clade</taxon>
        <taxon>NPAAA clade</taxon>
        <taxon>Hologalegina</taxon>
        <taxon>robinioid clade</taxon>
        <taxon>Loteae</taxon>
        <taxon>Lotus</taxon>
    </lineage>
</organism>
<sequence>MPDSKGSSMVNTTQSTSTSQHSTFLMVQNILRILAIVLLAASIAVMVTNNQTVSIFSIRLEAHFYYSTSLKFLVAANGVVCIMSVLTLMIVNYLLRQQAPQQKVYHYFFLFVHDMVMTLLLMAGCAAATAIGYVGQYGEQHMGWLPMCDHVRKFCKTNLVSLLLSYLAFFAYLGLTILTVHRSISFFPKKINQMDHHDDPQAL</sequence>
<dbReference type="EMBL" id="BT147846">
    <property type="protein sequence ID" value="AFK47640.1"/>
    <property type="molecule type" value="mRNA"/>
</dbReference>
<evidence type="ECO:0000256" key="1">
    <source>
        <dbReference type="ARBA" id="ARBA00004651"/>
    </source>
</evidence>
<accession>I3T548</accession>
<evidence type="ECO:0000256" key="7">
    <source>
        <dbReference type="ARBA" id="ARBA00023136"/>
    </source>
</evidence>
<proteinExistence type="evidence at transcript level"/>
<feature type="transmembrane region" description="Helical" evidence="8">
    <location>
        <begin position="72"/>
        <end position="95"/>
    </location>
</feature>
<name>I3T548_LOTJA</name>
<dbReference type="AlphaFoldDB" id="I3T548"/>
<comment type="subcellular location">
    <subcellularLocation>
        <location evidence="1 8">Cell membrane</location>
        <topology evidence="1 8">Multi-pass membrane protein</topology>
    </subcellularLocation>
</comment>
<protein>
    <recommendedName>
        <fullName evidence="8">CASP-like protein</fullName>
    </recommendedName>
</protein>
<evidence type="ECO:0000256" key="5">
    <source>
        <dbReference type="ARBA" id="ARBA00022692"/>
    </source>
</evidence>
<dbReference type="PANTHER" id="PTHR33573">
    <property type="entry name" value="CASP-LIKE PROTEIN 4A4"/>
    <property type="match status" value="1"/>
</dbReference>
<evidence type="ECO:0000259" key="9">
    <source>
        <dbReference type="Pfam" id="PF04535"/>
    </source>
</evidence>
<evidence type="ECO:0000313" key="10">
    <source>
        <dbReference type="EMBL" id="AFK47640.1"/>
    </source>
</evidence>
<evidence type="ECO:0000256" key="8">
    <source>
        <dbReference type="RuleBase" id="RU361233"/>
    </source>
</evidence>
<dbReference type="InterPro" id="IPR006702">
    <property type="entry name" value="CASP_dom"/>
</dbReference>
<keyword evidence="6 8" id="KW-1133">Transmembrane helix</keyword>
<keyword evidence="5 8" id="KW-0812">Transmembrane</keyword>
<keyword evidence="7 8" id="KW-0472">Membrane</keyword>
<dbReference type="NCBIfam" id="TIGR01569">
    <property type="entry name" value="A_tha_TIGR01569"/>
    <property type="match status" value="1"/>
</dbReference>